<proteinExistence type="predicted"/>
<keyword evidence="1 2" id="KW-0732">Signal</keyword>
<dbReference type="NCBIfam" id="TIGR04183">
    <property type="entry name" value="Por_Secre_tail"/>
    <property type="match status" value="1"/>
</dbReference>
<evidence type="ECO:0000259" key="3">
    <source>
        <dbReference type="Pfam" id="PF18962"/>
    </source>
</evidence>
<feature type="chain" id="PRO_5045226274" evidence="2">
    <location>
        <begin position="21"/>
        <end position="471"/>
    </location>
</feature>
<dbReference type="Pfam" id="PF17164">
    <property type="entry name" value="DUF5122"/>
    <property type="match status" value="7"/>
</dbReference>
<feature type="domain" description="Secretion system C-terminal sorting" evidence="3">
    <location>
        <begin position="398"/>
        <end position="467"/>
    </location>
</feature>
<dbReference type="Proteomes" id="UP000629420">
    <property type="component" value="Chromosome"/>
</dbReference>
<evidence type="ECO:0000313" key="5">
    <source>
        <dbReference type="Proteomes" id="UP000629420"/>
    </source>
</evidence>
<sequence>MKTRILLLSLFLSLALTTNAQDGTYDPSFNQGSGFSGFVYVIKVLPNQKIMAGGEFSLYNNTPVSNLVRLNNDGTLDDTFVTGTGFNNDVYAMAVQADGKIIVAGQFTEYNGQPVQRVVRLLADGTLDTDFNTANAADDSVYGILLQPDGKIILYGYFEAYNSQLYKGIVRLNTDGSIDTSFNTGTGTDNEVLAAVLQDDGKVVIGGYFTQYNGIQQNRIARINPNGSLDTSFNTGTGADEEIRALGLQSDGKLLVGGFLNTFNGTAVPRIARLQPDGSLDATFNPGSGTQGIIYNFLMLEGDYSFATGSFPSYDGTAYSGIVRLSPDGSVDSSFDPGTGLSGSMQIGVTTALQADGKLLTGGLFTAYDNNSVGSIVRISNSMLGTPTDISQETNIVLYPIPVTDVLQIENNTHLPLQSVTVYDITGRKVFSKALGKTASSGIDLSTLTAGSYLCSITDGNRVWNKHFIKE</sequence>
<organism evidence="4 5">
    <name type="scientific">Aequorivita iocasae</name>
    <dbReference type="NCBI Taxonomy" id="2803865"/>
    <lineage>
        <taxon>Bacteria</taxon>
        <taxon>Pseudomonadati</taxon>
        <taxon>Bacteroidota</taxon>
        <taxon>Flavobacteriia</taxon>
        <taxon>Flavobacteriales</taxon>
        <taxon>Flavobacteriaceae</taxon>
        <taxon>Aequorivita</taxon>
    </lineage>
</organism>
<dbReference type="SUPFAM" id="SSF63829">
    <property type="entry name" value="Calcium-dependent phosphotriesterase"/>
    <property type="match status" value="1"/>
</dbReference>
<evidence type="ECO:0000313" key="4">
    <source>
        <dbReference type="EMBL" id="QQX76387.1"/>
    </source>
</evidence>
<evidence type="ECO:0000256" key="2">
    <source>
        <dbReference type="SAM" id="SignalP"/>
    </source>
</evidence>
<dbReference type="EMBL" id="CP068439">
    <property type="protein sequence ID" value="QQX76387.1"/>
    <property type="molecule type" value="Genomic_DNA"/>
</dbReference>
<protein>
    <submittedName>
        <fullName evidence="4">T9SS type A sorting domain-containing protein</fullName>
    </submittedName>
</protein>
<gene>
    <name evidence="4" type="ORF">JK629_13820</name>
</gene>
<dbReference type="Pfam" id="PF18962">
    <property type="entry name" value="Por_Secre_tail"/>
    <property type="match status" value="1"/>
</dbReference>
<dbReference type="Gene3D" id="2.80.10.50">
    <property type="match status" value="3"/>
</dbReference>
<dbReference type="InterPro" id="IPR026444">
    <property type="entry name" value="Secre_tail"/>
</dbReference>
<dbReference type="RefSeq" id="WP_202336192.1">
    <property type="nucleotide sequence ID" value="NZ_CP068439.1"/>
</dbReference>
<accession>A0ABX7DRK9</accession>
<reference evidence="4 5" key="1">
    <citation type="submission" date="2021-01" db="EMBL/GenBank/DDBJ databases">
        <title>Aequorivita sp. strain KX20305, a bacterium isolated from the sediment collected at a cold seep field in South China Sea.</title>
        <authorList>
            <person name="Zhang H."/>
            <person name="Li C."/>
        </authorList>
    </citation>
    <scope>NUCLEOTIDE SEQUENCE [LARGE SCALE GENOMIC DNA]</scope>
    <source>
        <strain evidence="4 5">KX20305</strain>
    </source>
</reference>
<evidence type="ECO:0000256" key="1">
    <source>
        <dbReference type="ARBA" id="ARBA00022729"/>
    </source>
</evidence>
<dbReference type="NCBIfam" id="TIGR02608">
    <property type="entry name" value="delta_60_rpt"/>
    <property type="match status" value="6"/>
</dbReference>
<name>A0ABX7DRK9_9FLAO</name>
<feature type="signal peptide" evidence="2">
    <location>
        <begin position="1"/>
        <end position="20"/>
    </location>
</feature>
<dbReference type="InterPro" id="IPR013431">
    <property type="entry name" value="Delta_60_rpt"/>
</dbReference>
<keyword evidence="5" id="KW-1185">Reference proteome</keyword>